<dbReference type="FunCoup" id="D2W041">
    <property type="interactions" value="28"/>
</dbReference>
<evidence type="ECO:0000313" key="7">
    <source>
        <dbReference type="Proteomes" id="UP000006671"/>
    </source>
</evidence>
<dbReference type="RefSeq" id="XP_002670292.1">
    <property type="nucleotide sequence ID" value="XM_002670246.1"/>
</dbReference>
<dbReference type="FunFam" id="3.30.70.330:FF:000101">
    <property type="entry name" value="Protein MEI2-like 1"/>
    <property type="match status" value="1"/>
</dbReference>
<evidence type="ECO:0000256" key="3">
    <source>
        <dbReference type="PROSITE-ProRule" id="PRU00176"/>
    </source>
</evidence>
<dbReference type="VEuPathDB" id="AmoebaDB:NAEGRDRAFT_59731"/>
<dbReference type="Pfam" id="PF00076">
    <property type="entry name" value="RRM_1"/>
    <property type="match status" value="2"/>
</dbReference>
<dbReference type="Pfam" id="PF04059">
    <property type="entry name" value="RRM_2"/>
    <property type="match status" value="1"/>
</dbReference>
<dbReference type="InterPro" id="IPR012677">
    <property type="entry name" value="Nucleotide-bd_a/b_plait_sf"/>
</dbReference>
<evidence type="ECO:0000256" key="2">
    <source>
        <dbReference type="ARBA" id="ARBA00022884"/>
    </source>
</evidence>
<dbReference type="PANTHER" id="PTHR23189">
    <property type="entry name" value="RNA RECOGNITION MOTIF-CONTAINING"/>
    <property type="match status" value="1"/>
</dbReference>
<dbReference type="CDD" id="cd12529">
    <property type="entry name" value="RRM2_MEI2_like"/>
    <property type="match status" value="1"/>
</dbReference>
<keyword evidence="1" id="KW-0677">Repeat</keyword>
<feature type="region of interest" description="Disordered" evidence="4">
    <location>
        <begin position="382"/>
        <end position="419"/>
    </location>
</feature>
<dbReference type="CDD" id="cd12524">
    <property type="entry name" value="RRM1_MEI2_like"/>
    <property type="match status" value="1"/>
</dbReference>
<dbReference type="InterPro" id="IPR034454">
    <property type="entry name" value="MEI2-like_RRM3"/>
</dbReference>
<feature type="domain" description="RRM" evidence="5">
    <location>
        <begin position="506"/>
        <end position="580"/>
    </location>
</feature>
<reference evidence="6 7" key="1">
    <citation type="journal article" date="2010" name="Cell">
        <title>The genome of Naegleria gruberi illuminates early eukaryotic versatility.</title>
        <authorList>
            <person name="Fritz-Laylin L.K."/>
            <person name="Prochnik S.E."/>
            <person name="Ginger M.L."/>
            <person name="Dacks J.B."/>
            <person name="Carpenter M.L."/>
            <person name="Field M.C."/>
            <person name="Kuo A."/>
            <person name="Paredez A."/>
            <person name="Chapman J."/>
            <person name="Pham J."/>
            <person name="Shu S."/>
            <person name="Neupane R."/>
            <person name="Cipriano M."/>
            <person name="Mancuso J."/>
            <person name="Tu H."/>
            <person name="Salamov A."/>
            <person name="Lindquist E."/>
            <person name="Shapiro H."/>
            <person name="Lucas S."/>
            <person name="Grigoriev I.V."/>
            <person name="Cande W.Z."/>
            <person name="Fulton C."/>
            <person name="Rokhsar D.S."/>
            <person name="Dawson S.C."/>
        </authorList>
    </citation>
    <scope>NUCLEOTIDE SEQUENCE [LARGE SCALE GENOMIC DNA]</scope>
    <source>
        <strain evidence="6 7">NEG-M</strain>
    </source>
</reference>
<dbReference type="eggNOG" id="KOG4660">
    <property type="taxonomic scope" value="Eukaryota"/>
</dbReference>
<dbReference type="InterPro" id="IPR034453">
    <property type="entry name" value="MEI2-like_RRM1"/>
</dbReference>
<feature type="region of interest" description="Disordered" evidence="4">
    <location>
        <begin position="584"/>
        <end position="644"/>
    </location>
</feature>
<feature type="region of interest" description="Disordered" evidence="4">
    <location>
        <begin position="1"/>
        <end position="21"/>
    </location>
</feature>
<dbReference type="InParanoid" id="D2W041"/>
<dbReference type="GeneID" id="8863144"/>
<dbReference type="PROSITE" id="PS50102">
    <property type="entry name" value="RRM"/>
    <property type="match status" value="2"/>
</dbReference>
<sequence length="778" mass="87711">MVYGDNNSNKTFFGRPNNTMMNQNVPSSPLLTYSYLNSNNSMHNNNPNNGSFKGGDSLDHIPQLSMSLMELSLNQDNNNLHHDISTSTSPNKLPFNNNIQPTHQQSLSLDSNGSHQRDLSPRFDVPFAARQRGNSSGFPPIGGHLTTLPPQNYDNHGYVGSPLLAPGTPTNPSRQNVKLNTSFNNNMGYTGFPSNQGSSLFGSADVDPLTFGLIPSHPSPSMSPSNSPRVEYHPGNKITQQTRALLQGGRSNSMPPIPAFTSTGLYKNDIDIDRMNNHISKSVNMKILEEDELDSFSNNIWYSNNPSMYVNGGYNEEQYVVGHLEMSPSQSSPLMTSYATGYMENDYSSSPMGGYKANNNQNGFKQIPYGINLFPNTANVQMAGGYNPNDQINQDGSNGSSTDSDDEGKSQKHPGEYPSRTLFVRNISSVVDDQELRILFESFGPIRQMYTSCKHRGFVMITYYDIRHAKQAKKNLQSKLIKKRKIDIHYSIPKENPPEKEQLNQETLVVFNLDPSITNEELKTIFTQFGGDVKEIRETPNKKFHKFIEFYDTRDAERALKQLNKTELKGKKIKIEYSRPGGLRNRFPSFSDSDSGSPTLQGTPETIEISSSLPTTTNIETLSPPKNDALLHPGNNKSRRPRAISAEEKEQFKLDLEKVRCGIDKRTTLMVKNIPNKYTQKMLLETVDVEFKTAYDFFYLPIDFKNKCNVGYAFINFADPKLIIPFVERFNRKKWEKFNSEKVCDITYARIQGKIALINHFQNSSLMCEEEDCRPIFC</sequence>
<protein>
    <submittedName>
        <fullName evidence="6">Predicted protein</fullName>
    </submittedName>
</protein>
<dbReference type="GO" id="GO:0003723">
    <property type="term" value="F:RNA binding"/>
    <property type="evidence" value="ECO:0007669"/>
    <property type="project" value="UniProtKB-UniRule"/>
</dbReference>
<dbReference type="InterPro" id="IPR000504">
    <property type="entry name" value="RRM_dom"/>
</dbReference>
<evidence type="ECO:0000313" key="6">
    <source>
        <dbReference type="EMBL" id="EFC37548.1"/>
    </source>
</evidence>
<gene>
    <name evidence="6" type="ORF">NAEGRDRAFT_59731</name>
</gene>
<evidence type="ECO:0000256" key="4">
    <source>
        <dbReference type="SAM" id="MobiDB-lite"/>
    </source>
</evidence>
<dbReference type="CDD" id="cd12531">
    <property type="entry name" value="RRM3_MEI2_like"/>
    <property type="match status" value="1"/>
</dbReference>
<dbReference type="OrthoDB" id="417481at2759"/>
<feature type="compositionally biased region" description="Polar residues" evidence="4">
    <location>
        <begin position="85"/>
        <end position="114"/>
    </location>
</feature>
<dbReference type="KEGG" id="ngr:NAEGRDRAFT_59731"/>
<keyword evidence="7" id="KW-1185">Reference proteome</keyword>
<feature type="region of interest" description="Disordered" evidence="4">
    <location>
        <begin position="79"/>
        <end position="117"/>
    </location>
</feature>
<dbReference type="EMBL" id="GG738917">
    <property type="protein sequence ID" value="EFC37548.1"/>
    <property type="molecule type" value="Genomic_DNA"/>
</dbReference>
<dbReference type="OMA" id="MCEEEDC"/>
<evidence type="ECO:0000256" key="1">
    <source>
        <dbReference type="ARBA" id="ARBA00022737"/>
    </source>
</evidence>
<dbReference type="Gene3D" id="3.30.70.330">
    <property type="match status" value="2"/>
</dbReference>
<name>D2W041_NAEGR</name>
<feature type="domain" description="RRM" evidence="5">
    <location>
        <begin position="420"/>
        <end position="493"/>
    </location>
</feature>
<proteinExistence type="predicted"/>
<organism evidence="7">
    <name type="scientific">Naegleria gruberi</name>
    <name type="common">Amoeba</name>
    <dbReference type="NCBI Taxonomy" id="5762"/>
    <lineage>
        <taxon>Eukaryota</taxon>
        <taxon>Discoba</taxon>
        <taxon>Heterolobosea</taxon>
        <taxon>Tetramitia</taxon>
        <taxon>Eutetramitia</taxon>
        <taxon>Vahlkampfiidae</taxon>
        <taxon>Naegleria</taxon>
    </lineage>
</organism>
<dbReference type="SMART" id="SM00360">
    <property type="entry name" value="RRM"/>
    <property type="match status" value="3"/>
</dbReference>
<dbReference type="InterPro" id="IPR035979">
    <property type="entry name" value="RBD_domain_sf"/>
</dbReference>
<dbReference type="AlphaFoldDB" id="D2W041"/>
<accession>D2W041</accession>
<dbReference type="SUPFAM" id="SSF54928">
    <property type="entry name" value="RNA-binding domain, RBD"/>
    <property type="match status" value="2"/>
</dbReference>
<dbReference type="InterPro" id="IPR007201">
    <property type="entry name" value="Mei2-like_Rrm_C"/>
</dbReference>
<feature type="compositionally biased region" description="Low complexity" evidence="4">
    <location>
        <begin position="38"/>
        <end position="51"/>
    </location>
</feature>
<dbReference type="STRING" id="5762.D2W041"/>
<dbReference type="Proteomes" id="UP000006671">
    <property type="component" value="Unassembled WGS sequence"/>
</dbReference>
<evidence type="ECO:0000259" key="5">
    <source>
        <dbReference type="PROSITE" id="PS50102"/>
    </source>
</evidence>
<feature type="region of interest" description="Disordered" evidence="4">
    <location>
        <begin position="38"/>
        <end position="57"/>
    </location>
</feature>
<feature type="compositionally biased region" description="Polar residues" evidence="4">
    <location>
        <begin position="599"/>
        <end position="621"/>
    </location>
</feature>
<feature type="compositionally biased region" description="Low complexity" evidence="4">
    <location>
        <begin position="587"/>
        <end position="598"/>
    </location>
</feature>
<keyword evidence="2 3" id="KW-0694">RNA-binding</keyword>